<gene>
    <name evidence="6 8" type="primary">recF</name>
    <name evidence="8" type="ORF">ABS311_20495</name>
</gene>
<feature type="domain" description="RecF/RecN/SMC N-terminal" evidence="7">
    <location>
        <begin position="2"/>
        <end position="344"/>
    </location>
</feature>
<evidence type="ECO:0000256" key="1">
    <source>
        <dbReference type="ARBA" id="ARBA00022490"/>
    </source>
</evidence>
<keyword evidence="4 6" id="KW-0067">ATP-binding</keyword>
<dbReference type="NCBIfam" id="TIGR00611">
    <property type="entry name" value="recf"/>
    <property type="match status" value="1"/>
</dbReference>
<keyword evidence="6" id="KW-0234">DNA repair</keyword>
<evidence type="ECO:0000313" key="9">
    <source>
        <dbReference type="Proteomes" id="UP001467690"/>
    </source>
</evidence>
<sequence>MYISKLAIHQVRNISSMEIKPHPYCNIIVGENGSGKSSILEAIHVLGFGRSFRKSKIAELIQFGCSELTVFATADIETSIDLIESSRFGIRKSKTGESEIRIQGNKARRLSQLSSQFPIISFTSDSLDLIDAGPSIRRRFIDWLVFHVKRDIEVAAIYRDFDKVLEQRNEALKKGKRQEIRVWDPKLIELNYQIAQMRSEIIEQLNSEMQGYYPKIESKFSEVKSQLQYKQGWNSDLDYALLLDNNLDMDIRRKSTSAGSHRDDIYFTLDEKPVKNILSRGESKRFVLALLLSAERLIDKANDKNCIWIFDDIAAELDLESLKRTFSVSHDLKNQMFFTCIEKDLPLIQQVIDYEHAVFHVKHGQLVN</sequence>
<evidence type="ECO:0000259" key="7">
    <source>
        <dbReference type="Pfam" id="PF02463"/>
    </source>
</evidence>
<evidence type="ECO:0000256" key="6">
    <source>
        <dbReference type="HAMAP-Rule" id="MF_00365"/>
    </source>
</evidence>
<comment type="function">
    <text evidence="6">The RecF protein is involved in DNA metabolism; it is required for DNA replication and normal SOS inducibility. RecF binds preferentially to single-stranded, linear DNA. It also seems to bind ATP.</text>
</comment>
<dbReference type="Gene3D" id="3.40.50.300">
    <property type="entry name" value="P-loop containing nucleotide triphosphate hydrolases"/>
    <property type="match status" value="1"/>
</dbReference>
<protein>
    <recommendedName>
        <fullName evidence="6">DNA replication and repair protein RecF</fullName>
    </recommendedName>
</protein>
<dbReference type="Gene3D" id="1.20.1050.90">
    <property type="entry name" value="RecF/RecN/SMC, N-terminal domain"/>
    <property type="match status" value="1"/>
</dbReference>
<organism evidence="8 9">
    <name type="scientific">Catenovulum sediminis</name>
    <dbReference type="NCBI Taxonomy" id="1740262"/>
    <lineage>
        <taxon>Bacteria</taxon>
        <taxon>Pseudomonadati</taxon>
        <taxon>Pseudomonadota</taxon>
        <taxon>Gammaproteobacteria</taxon>
        <taxon>Alteromonadales</taxon>
        <taxon>Alteromonadaceae</taxon>
        <taxon>Catenovulum</taxon>
    </lineage>
</organism>
<keyword evidence="5 6" id="KW-0238">DNA-binding</keyword>
<dbReference type="InterPro" id="IPR001238">
    <property type="entry name" value="DNA-binding_RecF"/>
</dbReference>
<keyword evidence="9" id="KW-1185">Reference proteome</keyword>
<dbReference type="Pfam" id="PF02463">
    <property type="entry name" value="SMC_N"/>
    <property type="match status" value="1"/>
</dbReference>
<evidence type="ECO:0000313" key="8">
    <source>
        <dbReference type="EMBL" id="MER2494259.1"/>
    </source>
</evidence>
<dbReference type="Proteomes" id="UP001467690">
    <property type="component" value="Unassembled WGS sequence"/>
</dbReference>
<comment type="subcellular location">
    <subcellularLocation>
        <location evidence="6">Cytoplasm</location>
    </subcellularLocation>
</comment>
<evidence type="ECO:0000256" key="3">
    <source>
        <dbReference type="ARBA" id="ARBA00022741"/>
    </source>
</evidence>
<keyword evidence="6" id="KW-0742">SOS response</keyword>
<keyword evidence="6" id="KW-0227">DNA damage</keyword>
<dbReference type="PANTHER" id="PTHR32182:SF0">
    <property type="entry name" value="DNA REPLICATION AND REPAIR PROTEIN RECF"/>
    <property type="match status" value="1"/>
</dbReference>
<dbReference type="PANTHER" id="PTHR32182">
    <property type="entry name" value="DNA REPLICATION AND REPAIR PROTEIN RECF"/>
    <property type="match status" value="1"/>
</dbReference>
<dbReference type="InterPro" id="IPR027417">
    <property type="entry name" value="P-loop_NTPase"/>
</dbReference>
<reference evidence="8 9" key="1">
    <citation type="submission" date="2024-06" db="EMBL/GenBank/DDBJ databases">
        <authorList>
            <person name="Chen R.Y."/>
        </authorList>
    </citation>
    <scope>NUCLEOTIDE SEQUENCE [LARGE SCALE GENOMIC DNA]</scope>
    <source>
        <strain evidence="8 9">D2</strain>
    </source>
</reference>
<keyword evidence="2 6" id="KW-0235">DNA replication</keyword>
<evidence type="ECO:0000256" key="2">
    <source>
        <dbReference type="ARBA" id="ARBA00022705"/>
    </source>
</evidence>
<keyword evidence="1 6" id="KW-0963">Cytoplasm</keyword>
<dbReference type="EMBL" id="JBELOE010000287">
    <property type="protein sequence ID" value="MER2494259.1"/>
    <property type="molecule type" value="Genomic_DNA"/>
</dbReference>
<dbReference type="HAMAP" id="MF_00365">
    <property type="entry name" value="RecF"/>
    <property type="match status" value="1"/>
</dbReference>
<comment type="caution">
    <text evidence="8">The sequence shown here is derived from an EMBL/GenBank/DDBJ whole genome shotgun (WGS) entry which is preliminary data.</text>
</comment>
<name>A0ABV1RMT6_9ALTE</name>
<keyword evidence="3 6" id="KW-0547">Nucleotide-binding</keyword>
<dbReference type="InterPro" id="IPR042174">
    <property type="entry name" value="RecF_2"/>
</dbReference>
<proteinExistence type="inferred from homology"/>
<dbReference type="RefSeq" id="WP_143870782.1">
    <property type="nucleotide sequence ID" value="NZ_CP041660.1"/>
</dbReference>
<comment type="similarity">
    <text evidence="6">Belongs to the RecF family.</text>
</comment>
<evidence type="ECO:0000256" key="4">
    <source>
        <dbReference type="ARBA" id="ARBA00022840"/>
    </source>
</evidence>
<feature type="binding site" evidence="6">
    <location>
        <begin position="30"/>
        <end position="37"/>
    </location>
    <ligand>
        <name>ATP</name>
        <dbReference type="ChEBI" id="CHEBI:30616"/>
    </ligand>
</feature>
<dbReference type="SUPFAM" id="SSF52540">
    <property type="entry name" value="P-loop containing nucleoside triphosphate hydrolases"/>
    <property type="match status" value="1"/>
</dbReference>
<accession>A0ABV1RMT6</accession>
<dbReference type="InterPro" id="IPR003395">
    <property type="entry name" value="RecF/RecN/SMC_N"/>
</dbReference>
<evidence type="ECO:0000256" key="5">
    <source>
        <dbReference type="ARBA" id="ARBA00023125"/>
    </source>
</evidence>